<accession>A0A2M7UXG4</accession>
<dbReference type="InterPro" id="IPR050465">
    <property type="entry name" value="UPF0194_transport"/>
</dbReference>
<dbReference type="Pfam" id="PF25967">
    <property type="entry name" value="RND-MFP_C"/>
    <property type="match status" value="1"/>
</dbReference>
<feature type="domain" description="Multidrug resistance protein MdtA-like C-terminal permuted SH3" evidence="6">
    <location>
        <begin position="490"/>
        <end position="546"/>
    </location>
</feature>
<dbReference type="InterPro" id="IPR058627">
    <property type="entry name" value="MdtA-like_C"/>
</dbReference>
<dbReference type="EMBL" id="PFPB01000071">
    <property type="protein sequence ID" value="PIZ88555.1"/>
    <property type="molecule type" value="Genomic_DNA"/>
</dbReference>
<dbReference type="Gene3D" id="1.10.287.470">
    <property type="entry name" value="Helix hairpin bin"/>
    <property type="match status" value="1"/>
</dbReference>
<evidence type="ECO:0000313" key="7">
    <source>
        <dbReference type="EMBL" id="PIZ88555.1"/>
    </source>
</evidence>
<evidence type="ECO:0000256" key="1">
    <source>
        <dbReference type="ARBA" id="ARBA00004196"/>
    </source>
</evidence>
<dbReference type="Proteomes" id="UP000230760">
    <property type="component" value="Unassembled WGS sequence"/>
</dbReference>
<feature type="domain" description="CusB-like beta-barrel" evidence="5">
    <location>
        <begin position="410"/>
        <end position="450"/>
    </location>
</feature>
<dbReference type="SUPFAM" id="SSF111369">
    <property type="entry name" value="HlyD-like secretion proteins"/>
    <property type="match status" value="2"/>
</dbReference>
<gene>
    <name evidence="7" type="ORF">COX90_04050</name>
</gene>
<dbReference type="Gene3D" id="2.40.30.170">
    <property type="match status" value="1"/>
</dbReference>
<comment type="caution">
    <text evidence="7">The sequence shown here is derived from an EMBL/GenBank/DDBJ whole genome shotgun (WGS) entry which is preliminary data.</text>
</comment>
<evidence type="ECO:0000256" key="2">
    <source>
        <dbReference type="ARBA" id="ARBA00009477"/>
    </source>
</evidence>
<dbReference type="GO" id="GO:0030313">
    <property type="term" value="C:cell envelope"/>
    <property type="evidence" value="ECO:0007669"/>
    <property type="project" value="UniProtKB-SubCell"/>
</dbReference>
<dbReference type="NCBIfam" id="TIGR01730">
    <property type="entry name" value="RND_mfp"/>
    <property type="match status" value="1"/>
</dbReference>
<dbReference type="PANTHER" id="PTHR32347">
    <property type="entry name" value="EFFLUX SYSTEM COMPONENT YKNX-RELATED"/>
    <property type="match status" value="1"/>
</dbReference>
<dbReference type="Gene3D" id="2.40.50.100">
    <property type="match status" value="1"/>
</dbReference>
<dbReference type="InterPro" id="IPR006143">
    <property type="entry name" value="RND_pump_MFP"/>
</dbReference>
<dbReference type="GO" id="GO:0022857">
    <property type="term" value="F:transmembrane transporter activity"/>
    <property type="evidence" value="ECO:0007669"/>
    <property type="project" value="InterPro"/>
</dbReference>
<feature type="coiled-coil region" evidence="4">
    <location>
        <begin position="89"/>
        <end position="156"/>
    </location>
</feature>
<evidence type="ECO:0000256" key="4">
    <source>
        <dbReference type="SAM" id="Coils"/>
    </source>
</evidence>
<dbReference type="Pfam" id="PF25954">
    <property type="entry name" value="Beta-barrel_RND_2"/>
    <property type="match status" value="1"/>
</dbReference>
<evidence type="ECO:0000256" key="3">
    <source>
        <dbReference type="ARBA" id="ARBA00023054"/>
    </source>
</evidence>
<dbReference type="AlphaFoldDB" id="A0A2M7UXG4"/>
<proteinExistence type="inferred from homology"/>
<evidence type="ECO:0000313" key="8">
    <source>
        <dbReference type="Proteomes" id="UP000230760"/>
    </source>
</evidence>
<feature type="coiled-coil region" evidence="4">
    <location>
        <begin position="315"/>
        <end position="375"/>
    </location>
</feature>
<keyword evidence="3 4" id="KW-0175">Coiled coil</keyword>
<dbReference type="InterPro" id="IPR058792">
    <property type="entry name" value="Beta-barrel_RND_2"/>
</dbReference>
<dbReference type="GO" id="GO:0016020">
    <property type="term" value="C:membrane"/>
    <property type="evidence" value="ECO:0007669"/>
    <property type="project" value="InterPro"/>
</dbReference>
<evidence type="ECO:0000259" key="5">
    <source>
        <dbReference type="Pfam" id="PF25954"/>
    </source>
</evidence>
<evidence type="ECO:0000259" key="6">
    <source>
        <dbReference type="Pfam" id="PF25967"/>
    </source>
</evidence>
<protein>
    <submittedName>
        <fullName evidence="7">Uncharacterized protein</fullName>
    </submittedName>
</protein>
<comment type="subcellular location">
    <subcellularLocation>
        <location evidence="1">Cell envelope</location>
    </subcellularLocation>
</comment>
<reference evidence="8" key="1">
    <citation type="submission" date="2017-09" db="EMBL/GenBank/DDBJ databases">
        <title>Depth-based differentiation of microbial function through sediment-hosted aquifers and enrichment of novel symbionts in the deep terrestrial subsurface.</title>
        <authorList>
            <person name="Probst A.J."/>
            <person name="Ladd B."/>
            <person name="Jarett J.K."/>
            <person name="Geller-Mcgrath D.E."/>
            <person name="Sieber C.M.K."/>
            <person name="Emerson J.B."/>
            <person name="Anantharaman K."/>
            <person name="Thomas B.C."/>
            <person name="Malmstrom R."/>
            <person name="Stieglmeier M."/>
            <person name="Klingl A."/>
            <person name="Woyke T."/>
            <person name="Ryan C.M."/>
            <person name="Banfield J.F."/>
        </authorList>
    </citation>
    <scope>NUCLEOTIDE SEQUENCE [LARGE SCALE GENOMIC DNA]</scope>
</reference>
<organism evidence="7 8">
    <name type="scientific">Candidatus Nealsonbacteria bacterium CG_4_10_14_0_2_um_filter_38_17</name>
    <dbReference type="NCBI Taxonomy" id="1974680"/>
    <lineage>
        <taxon>Bacteria</taxon>
        <taxon>Candidatus Nealsoniibacteriota</taxon>
    </lineage>
</organism>
<comment type="similarity">
    <text evidence="2">Belongs to the membrane fusion protein (MFP) (TC 8.A.1) family.</text>
</comment>
<dbReference type="Gene3D" id="2.40.420.20">
    <property type="match status" value="1"/>
</dbReference>
<name>A0A2M7UXG4_9BACT</name>
<sequence length="550" mass="60310">MKLKFILIIVLVVVAIFVVYKSFFVEKESPYNWVTLQRQNIIQKVSATGQVTSAKKIDMQFEIAGKISKLMVDTGDEIKTDDVLAVLETSELEAQVLEAEAARDVARANLDKLLTGVSKEETQVYQTAVDNAQIALDNAKTSLKNYENNLTAVQATAQQNLTSAYEDALNTLDDSYLKLYNAFQAAKTIQLAYFIKGDQESVTVIENKNKIEAAFNQTKIYVDKAKADPKNENIDQALSEVKKSLEDASSALAVIRQTCEAVSYNATVSAADKTSLDTQRTNISTALTNIVNAQQTIVSTKLTNETNINTAQTSVDTAQSSVKTAEGNLKSAKDKLAQITASPQQIDIDLGQAKLDQAEAALVKVRQQLVKASLVSPCDGTITDIKKEEGEQTRTTDSVVLMICKGEFQIEVDIPEVDIGKIKIQNPVEISIDAFPEDTFLGKVIKIDPAETIIQGVVYYKATIGFEGIDPRVKSGMTVDVDIICDSRENVLAVPQRTVFNKNGDKFVRVLEEKNVKEVKVETGIRGSEGEIEILSGLKEGEKVITFIKK</sequence>